<feature type="compositionally biased region" description="Pro residues" evidence="1">
    <location>
        <begin position="478"/>
        <end position="496"/>
    </location>
</feature>
<accession>A0A8T3DYH9</accession>
<organism evidence="2 3">
    <name type="scientific">Albula goreensis</name>
    <dbReference type="NCBI Taxonomy" id="1534307"/>
    <lineage>
        <taxon>Eukaryota</taxon>
        <taxon>Metazoa</taxon>
        <taxon>Chordata</taxon>
        <taxon>Craniata</taxon>
        <taxon>Vertebrata</taxon>
        <taxon>Euteleostomi</taxon>
        <taxon>Actinopterygii</taxon>
        <taxon>Neopterygii</taxon>
        <taxon>Teleostei</taxon>
        <taxon>Albuliformes</taxon>
        <taxon>Albulidae</taxon>
        <taxon>Albula</taxon>
    </lineage>
</organism>
<feature type="region of interest" description="Disordered" evidence="1">
    <location>
        <begin position="182"/>
        <end position="610"/>
    </location>
</feature>
<evidence type="ECO:0008006" key="4">
    <source>
        <dbReference type="Google" id="ProtNLM"/>
    </source>
</evidence>
<feature type="compositionally biased region" description="Polar residues" evidence="1">
    <location>
        <begin position="424"/>
        <end position="434"/>
    </location>
</feature>
<name>A0A8T3DYH9_9TELE</name>
<evidence type="ECO:0000313" key="3">
    <source>
        <dbReference type="Proteomes" id="UP000829720"/>
    </source>
</evidence>
<keyword evidence="3" id="KW-1185">Reference proteome</keyword>
<proteinExistence type="predicted"/>
<evidence type="ECO:0000313" key="2">
    <source>
        <dbReference type="EMBL" id="KAI1902143.1"/>
    </source>
</evidence>
<comment type="caution">
    <text evidence="2">The sequence shown here is derived from an EMBL/GenBank/DDBJ whole genome shotgun (WGS) entry which is preliminary data.</text>
</comment>
<feature type="compositionally biased region" description="Polar residues" evidence="1">
    <location>
        <begin position="353"/>
        <end position="369"/>
    </location>
</feature>
<dbReference type="Proteomes" id="UP000829720">
    <property type="component" value="Unassembled WGS sequence"/>
</dbReference>
<gene>
    <name evidence="2" type="ORF">AGOR_G00041670</name>
</gene>
<dbReference type="OrthoDB" id="9378527at2759"/>
<dbReference type="EMBL" id="JAERUA010000003">
    <property type="protein sequence ID" value="KAI1902143.1"/>
    <property type="molecule type" value="Genomic_DNA"/>
</dbReference>
<feature type="compositionally biased region" description="Polar residues" evidence="1">
    <location>
        <begin position="211"/>
        <end position="222"/>
    </location>
</feature>
<dbReference type="AlphaFoldDB" id="A0A8T3DYH9"/>
<feature type="compositionally biased region" description="Polar residues" evidence="1">
    <location>
        <begin position="536"/>
        <end position="545"/>
    </location>
</feature>
<feature type="compositionally biased region" description="Basic and acidic residues" evidence="1">
    <location>
        <begin position="592"/>
        <end position="601"/>
    </location>
</feature>
<protein>
    <recommendedName>
        <fullName evidence="4">Microtubule-associated protein 4</fullName>
    </recommendedName>
</protein>
<evidence type="ECO:0000256" key="1">
    <source>
        <dbReference type="SAM" id="MobiDB-lite"/>
    </source>
</evidence>
<sequence length="610" mass="65030">MTFVPCKFLKAIHSTIAWKAQRKISRRTQDQLRPDRTMDLSLTDALTDGVPQSGPENLVQRDFVAALEAETFDDKVGETVGKTDYRPLLDMDGKREGSGMVPGGQMPAQHQEPQGDMWSFQTEQQVFNTDFLSGPVSMGGFADQWGHQPMVPQTKDSSLTGPFTGFSDPGMMGMMNMDVGVAPLPTARPPSVAEPQQPPSLFATEPPKLAQSPSKPNNQNPFGNPLDFLNAPDTTAGAPGDPWAGEGGLQTDLPFTPSVSTVISRHADEMAEGSPEPSGDTEEYQQQSGGGGEERGNEGGGGGGDKRQKKKKKRRQREEVYDLLESQAENLSPAPPQEPSTDATTAPFADAWSTDTQSQDSPVHETGSSPFCPEDSKAPSGPAFILSPEAPPSPLTNLDRYLASGADEDADDTNMEKDLFPSDLTETLDSLQSQHKMEHDGEAVPMEDSSESSSLHESPTKAAPVHDVLPPSKESPVPQAPPLTEPAVPVPAPSLSPVPNVDMKHSPSPASEEAAAPKDDVMGFASQDIPLAESSAPVSHDSSQMPPISSQTQPLLSSSSPPPAPIPMVSSALNPSAPPFYPSLSDYQEPWSEGRMEDKGPADPSMPEGW</sequence>
<reference evidence="2" key="1">
    <citation type="submission" date="2021-01" db="EMBL/GenBank/DDBJ databases">
        <authorList>
            <person name="Zahm M."/>
            <person name="Roques C."/>
            <person name="Cabau C."/>
            <person name="Klopp C."/>
            <person name="Donnadieu C."/>
            <person name="Jouanno E."/>
            <person name="Lampietro C."/>
            <person name="Louis A."/>
            <person name="Herpin A."/>
            <person name="Echchiki A."/>
            <person name="Berthelot C."/>
            <person name="Parey E."/>
            <person name="Roest-Crollius H."/>
            <person name="Braasch I."/>
            <person name="Postlethwait J."/>
            <person name="Bobe J."/>
            <person name="Montfort J."/>
            <person name="Bouchez O."/>
            <person name="Begum T."/>
            <person name="Mejri S."/>
            <person name="Adams A."/>
            <person name="Chen W.-J."/>
            <person name="Guiguen Y."/>
        </authorList>
    </citation>
    <scope>NUCLEOTIDE SEQUENCE</scope>
    <source>
        <tissue evidence="2">Blood</tissue>
    </source>
</reference>
<feature type="compositionally biased region" description="Low complexity" evidence="1">
    <location>
        <begin position="546"/>
        <end position="559"/>
    </location>
</feature>